<dbReference type="InterPro" id="IPR029033">
    <property type="entry name" value="His_PPase_superfam"/>
</dbReference>
<dbReference type="AlphaFoldDB" id="A0A9P0NQU3"/>
<evidence type="ECO:0000256" key="3">
    <source>
        <dbReference type="ARBA" id="ARBA00012976"/>
    </source>
</evidence>
<comment type="catalytic activity">
    <reaction evidence="13">
        <text>(2R)-2,3-bisphosphoglycerate + H2O = (2R)-2-phosphoglycerate + phosphate</text>
        <dbReference type="Rhea" id="RHEA:27381"/>
        <dbReference type="ChEBI" id="CHEBI:15377"/>
        <dbReference type="ChEBI" id="CHEBI:43474"/>
        <dbReference type="ChEBI" id="CHEBI:58248"/>
        <dbReference type="ChEBI" id="CHEBI:58289"/>
        <dbReference type="EC" id="3.1.3.80"/>
    </reaction>
    <physiologicalReaction direction="left-to-right" evidence="13">
        <dbReference type="Rhea" id="RHEA:27382"/>
    </physiologicalReaction>
</comment>
<dbReference type="GO" id="GO:0034417">
    <property type="term" value="F:bisphosphoglycerate 3-phosphatase activity"/>
    <property type="evidence" value="ECO:0007669"/>
    <property type="project" value="UniProtKB-EC"/>
</dbReference>
<evidence type="ECO:0000256" key="1">
    <source>
        <dbReference type="ARBA" id="ARBA00004370"/>
    </source>
</evidence>
<keyword evidence="7" id="KW-0378">Hydrolase</keyword>
<dbReference type="CDD" id="cd07061">
    <property type="entry name" value="HP_HAP_like"/>
    <property type="match status" value="1"/>
</dbReference>
<keyword evidence="16" id="KW-1185">Reference proteome</keyword>
<comment type="catalytic activity">
    <reaction evidence="10">
        <text>1D-myo-inositol 1,2,5,6-tetrakisphosphate + H2O = 1D-myo-inositol 1,2,6-trisphosphate + phosphate</text>
        <dbReference type="Rhea" id="RHEA:77119"/>
        <dbReference type="ChEBI" id="CHEBI:15377"/>
        <dbReference type="ChEBI" id="CHEBI:43474"/>
        <dbReference type="ChEBI" id="CHEBI:195535"/>
        <dbReference type="ChEBI" id="CHEBI:195537"/>
        <dbReference type="EC" id="3.1.3.62"/>
    </reaction>
    <physiologicalReaction direction="left-to-right" evidence="10">
        <dbReference type="Rhea" id="RHEA:77120"/>
    </physiologicalReaction>
</comment>
<protein>
    <recommendedName>
        <fullName evidence="5">Multiple inositol polyphosphate phosphatase 1</fullName>
        <ecNumber evidence="4">3.1.3.62</ecNumber>
        <ecNumber evidence="3">3.1.3.80</ecNumber>
    </recommendedName>
    <alternativeName>
        <fullName evidence="9">2,3-bisphosphoglycerate 3-phosphatase</fullName>
    </alternativeName>
</protein>
<proteinExistence type="inferred from homology"/>
<evidence type="ECO:0000256" key="7">
    <source>
        <dbReference type="ARBA" id="ARBA00022801"/>
    </source>
</evidence>
<evidence type="ECO:0000256" key="9">
    <source>
        <dbReference type="ARBA" id="ARBA00031642"/>
    </source>
</evidence>
<dbReference type="EC" id="3.1.3.62" evidence="4"/>
<keyword evidence="8" id="KW-0472">Membrane</keyword>
<dbReference type="Pfam" id="PF00328">
    <property type="entry name" value="His_Phos_2"/>
    <property type="match status" value="1"/>
</dbReference>
<accession>A0A9P0NQU3</accession>
<dbReference type="GO" id="GO:0052745">
    <property type="term" value="F:inositol phosphate phosphatase activity"/>
    <property type="evidence" value="ECO:0007669"/>
    <property type="project" value="TreeGrafter"/>
</dbReference>
<evidence type="ECO:0000256" key="13">
    <source>
        <dbReference type="ARBA" id="ARBA00043832"/>
    </source>
</evidence>
<evidence type="ECO:0000256" key="14">
    <source>
        <dbReference type="SAM" id="SignalP"/>
    </source>
</evidence>
<name>A0A9P0NQU3_APHGO</name>
<dbReference type="SUPFAM" id="SSF53254">
    <property type="entry name" value="Phosphoglycerate mutase-like"/>
    <property type="match status" value="1"/>
</dbReference>
<sequence length="497" mass="57597">MLVLIAILLSTSQVLAKFTSRFKDPSFPQYPNDMRGIPFRLGSMTPYHPPDKTCVAIRGHCTVRHGAKFPKEDVQNGISGLNFIQDHLNTQYEDENKLNALPPENKEVVHKIMKWVNKTSEKSSKEINEHGLLTMYKLGRRWNSRLLNIVTSIKSEKDIEFNSAKEHRCIESGREFLKGFLKIQKEKDSTVIKIPPAKIPEIGGADHRIKLDKGKPEVKGERKPKNPDEEEVEIKFFNKVCPQNTCYLIDKIGKLLFPSDDEWKTWRDKITSARIWAMYMACANSYVYEYSKEEEGQAWCHVFDNDDIIMFENMNDYQYYVKNGYNDIKTKNYGHPMMRDILKFLNEKDTEKFKLFASHTSNCLSLITGFRMLEDEVKLSLENMTEGDKMNNRKWKSSLIGNYACNIMVVVYECENAKYKISEEVSIFLNETPLEMVFENERTCTQCPIDDVKNLIEELLNDLPTAEELKEYENSQKGKIVQEKIGETSISESSVKT</sequence>
<comment type="catalytic activity">
    <reaction evidence="11">
        <text>1D-myo-inositol 1,2,4,5,6-pentakisphosphate + H2O = 1D-myo-inositol 1,2,5,6-tetrakisphosphate + phosphate</text>
        <dbReference type="Rhea" id="RHEA:77115"/>
        <dbReference type="ChEBI" id="CHEBI:15377"/>
        <dbReference type="ChEBI" id="CHEBI:43474"/>
        <dbReference type="ChEBI" id="CHEBI:57798"/>
        <dbReference type="ChEBI" id="CHEBI:195535"/>
        <dbReference type="EC" id="3.1.3.62"/>
    </reaction>
    <physiologicalReaction direction="left-to-right" evidence="11">
        <dbReference type="Rhea" id="RHEA:77116"/>
    </physiologicalReaction>
</comment>
<dbReference type="PANTHER" id="PTHR20963">
    <property type="entry name" value="MULTIPLE INOSITOL POLYPHOSPHATE PHOSPHATASE-RELATED"/>
    <property type="match status" value="1"/>
</dbReference>
<evidence type="ECO:0000256" key="6">
    <source>
        <dbReference type="ARBA" id="ARBA00022729"/>
    </source>
</evidence>
<dbReference type="Gene3D" id="3.40.50.1240">
    <property type="entry name" value="Phosphoglycerate mutase-like"/>
    <property type="match status" value="1"/>
</dbReference>
<keyword evidence="6 14" id="KW-0732">Signal</keyword>
<gene>
    <name evidence="15" type="ORF">APHIGO_LOCUS9994</name>
</gene>
<dbReference type="InterPro" id="IPR000560">
    <property type="entry name" value="His_Pase_clade-2"/>
</dbReference>
<dbReference type="GO" id="GO:0016020">
    <property type="term" value="C:membrane"/>
    <property type="evidence" value="ECO:0007669"/>
    <property type="project" value="UniProtKB-SubCell"/>
</dbReference>
<dbReference type="EC" id="3.1.3.80" evidence="3"/>
<evidence type="ECO:0000256" key="8">
    <source>
        <dbReference type="ARBA" id="ARBA00023136"/>
    </source>
</evidence>
<evidence type="ECO:0000256" key="5">
    <source>
        <dbReference type="ARBA" id="ARBA00018097"/>
    </source>
</evidence>
<feature type="signal peptide" evidence="14">
    <location>
        <begin position="1"/>
        <end position="16"/>
    </location>
</feature>
<dbReference type="Proteomes" id="UP001154329">
    <property type="component" value="Chromosome 4"/>
</dbReference>
<organism evidence="15 16">
    <name type="scientific">Aphis gossypii</name>
    <name type="common">Cotton aphid</name>
    <dbReference type="NCBI Taxonomy" id="80765"/>
    <lineage>
        <taxon>Eukaryota</taxon>
        <taxon>Metazoa</taxon>
        <taxon>Ecdysozoa</taxon>
        <taxon>Arthropoda</taxon>
        <taxon>Hexapoda</taxon>
        <taxon>Insecta</taxon>
        <taxon>Pterygota</taxon>
        <taxon>Neoptera</taxon>
        <taxon>Paraneoptera</taxon>
        <taxon>Hemiptera</taxon>
        <taxon>Sternorrhyncha</taxon>
        <taxon>Aphidomorpha</taxon>
        <taxon>Aphidoidea</taxon>
        <taxon>Aphididae</taxon>
        <taxon>Aphidini</taxon>
        <taxon>Aphis</taxon>
        <taxon>Aphis</taxon>
    </lineage>
</organism>
<evidence type="ECO:0000256" key="4">
    <source>
        <dbReference type="ARBA" id="ARBA00013040"/>
    </source>
</evidence>
<feature type="chain" id="PRO_5040131542" description="Multiple inositol polyphosphate phosphatase 1" evidence="14">
    <location>
        <begin position="17"/>
        <end position="497"/>
    </location>
</feature>
<evidence type="ECO:0000256" key="10">
    <source>
        <dbReference type="ARBA" id="ARBA00043668"/>
    </source>
</evidence>
<dbReference type="PANTHER" id="PTHR20963:SF8">
    <property type="entry name" value="MULTIPLE INOSITOL POLYPHOSPHATE PHOSPHATASE 1"/>
    <property type="match status" value="1"/>
</dbReference>
<evidence type="ECO:0000256" key="11">
    <source>
        <dbReference type="ARBA" id="ARBA00043671"/>
    </source>
</evidence>
<dbReference type="EMBL" id="OU899037">
    <property type="protein sequence ID" value="CAH1736209.1"/>
    <property type="molecule type" value="Genomic_DNA"/>
</dbReference>
<evidence type="ECO:0000256" key="12">
    <source>
        <dbReference type="ARBA" id="ARBA00043691"/>
    </source>
</evidence>
<dbReference type="GO" id="GO:0003993">
    <property type="term" value="F:acid phosphatase activity"/>
    <property type="evidence" value="ECO:0007669"/>
    <property type="project" value="TreeGrafter"/>
</dbReference>
<comment type="subcellular location">
    <subcellularLocation>
        <location evidence="1">Membrane</location>
    </subcellularLocation>
</comment>
<reference evidence="15" key="2">
    <citation type="submission" date="2022-10" db="EMBL/GenBank/DDBJ databases">
        <authorList>
            <consortium name="ENA_rothamsted_submissions"/>
            <consortium name="culmorum"/>
            <person name="King R."/>
        </authorList>
    </citation>
    <scope>NUCLEOTIDE SEQUENCE</scope>
</reference>
<evidence type="ECO:0000313" key="16">
    <source>
        <dbReference type="Proteomes" id="UP001154329"/>
    </source>
</evidence>
<comment type="similarity">
    <text evidence="2">Belongs to the histidine acid phosphatase family. MINPP1 subfamily.</text>
</comment>
<evidence type="ECO:0000256" key="2">
    <source>
        <dbReference type="ARBA" id="ARBA00008422"/>
    </source>
</evidence>
<comment type="catalytic activity">
    <reaction evidence="12">
        <text>1D-myo-inositol hexakisphosphate + H2O = 1D-myo-inositol 1,2,4,5,6-pentakisphosphate + phosphate</text>
        <dbReference type="Rhea" id="RHEA:16989"/>
        <dbReference type="ChEBI" id="CHEBI:15377"/>
        <dbReference type="ChEBI" id="CHEBI:43474"/>
        <dbReference type="ChEBI" id="CHEBI:57798"/>
        <dbReference type="ChEBI" id="CHEBI:58130"/>
        <dbReference type="EC" id="3.1.3.62"/>
    </reaction>
    <physiologicalReaction direction="left-to-right" evidence="12">
        <dbReference type="Rhea" id="RHEA:16990"/>
    </physiologicalReaction>
</comment>
<reference evidence="15" key="1">
    <citation type="submission" date="2022-02" db="EMBL/GenBank/DDBJ databases">
        <authorList>
            <person name="King R."/>
        </authorList>
    </citation>
    <scope>NUCLEOTIDE SEQUENCE</scope>
</reference>
<evidence type="ECO:0000313" key="15">
    <source>
        <dbReference type="EMBL" id="CAH1736209.1"/>
    </source>
</evidence>